<dbReference type="EMBL" id="BLQM01000229">
    <property type="protein sequence ID" value="GMH77126.1"/>
    <property type="molecule type" value="Genomic_DNA"/>
</dbReference>
<dbReference type="Pfam" id="PF05724">
    <property type="entry name" value="TPMT"/>
    <property type="match status" value="1"/>
</dbReference>
<comment type="caution">
    <text evidence="5">The sequence shown here is derived from an EMBL/GenBank/DDBJ whole genome shotgun (WGS) entry which is preliminary data.</text>
</comment>
<accession>A0A9W7AT37</accession>
<evidence type="ECO:0000256" key="1">
    <source>
        <dbReference type="ARBA" id="ARBA00022553"/>
    </source>
</evidence>
<proteinExistence type="predicted"/>
<name>A0A9W7AT37_9STRA</name>
<evidence type="ECO:0000313" key="5">
    <source>
        <dbReference type="EMBL" id="GMH77126.1"/>
    </source>
</evidence>
<dbReference type="PROSITE" id="PS51585">
    <property type="entry name" value="SAM_MT_TPMT"/>
    <property type="match status" value="1"/>
</dbReference>
<dbReference type="Gene3D" id="3.40.50.150">
    <property type="entry name" value="Vaccinia Virus protein VP39"/>
    <property type="match status" value="1"/>
</dbReference>
<keyword evidence="1" id="KW-0597">Phosphoprotein</keyword>
<evidence type="ECO:0000256" key="2">
    <source>
        <dbReference type="ARBA" id="ARBA00022603"/>
    </source>
</evidence>
<evidence type="ECO:0008006" key="7">
    <source>
        <dbReference type="Google" id="ProtNLM"/>
    </source>
</evidence>
<evidence type="ECO:0000313" key="6">
    <source>
        <dbReference type="Proteomes" id="UP001162640"/>
    </source>
</evidence>
<organism evidence="5 6">
    <name type="scientific">Triparma laevis f. inornata</name>
    <dbReference type="NCBI Taxonomy" id="1714386"/>
    <lineage>
        <taxon>Eukaryota</taxon>
        <taxon>Sar</taxon>
        <taxon>Stramenopiles</taxon>
        <taxon>Ochrophyta</taxon>
        <taxon>Bolidophyceae</taxon>
        <taxon>Parmales</taxon>
        <taxon>Triparmaceae</taxon>
        <taxon>Triparma</taxon>
    </lineage>
</organism>
<dbReference type="GO" id="GO:0008757">
    <property type="term" value="F:S-adenosylmethionine-dependent methyltransferase activity"/>
    <property type="evidence" value="ECO:0007669"/>
    <property type="project" value="InterPro"/>
</dbReference>
<evidence type="ECO:0000256" key="3">
    <source>
        <dbReference type="ARBA" id="ARBA00022679"/>
    </source>
</evidence>
<protein>
    <recommendedName>
        <fullName evidence="7">S-adenosyl-L-methionine-dependent methyltransferase</fullName>
    </recommendedName>
</protein>
<dbReference type="InterPro" id="IPR008854">
    <property type="entry name" value="TPMT"/>
</dbReference>
<dbReference type="InterPro" id="IPR029063">
    <property type="entry name" value="SAM-dependent_MTases_sf"/>
</dbReference>
<dbReference type="SUPFAM" id="SSF53335">
    <property type="entry name" value="S-adenosyl-L-methionine-dependent methyltransferases"/>
    <property type="match status" value="1"/>
</dbReference>
<dbReference type="AlphaFoldDB" id="A0A9W7AT37"/>
<dbReference type="Proteomes" id="UP001162640">
    <property type="component" value="Unassembled WGS sequence"/>
</dbReference>
<keyword evidence="4" id="KW-0949">S-adenosyl-L-methionine</keyword>
<gene>
    <name evidence="5" type="ORF">TL16_g07302</name>
</gene>
<dbReference type="PANTHER" id="PTHR32183">
    <property type="match status" value="1"/>
</dbReference>
<evidence type="ECO:0000256" key="4">
    <source>
        <dbReference type="ARBA" id="ARBA00022691"/>
    </source>
</evidence>
<dbReference type="PANTHER" id="PTHR32183:SF6">
    <property type="entry name" value="CYSTEINE SULFINATE DESULFINASE_CYSTEINE DESULFURASE AND RELATED ENZYMES"/>
    <property type="match status" value="1"/>
</dbReference>
<keyword evidence="2" id="KW-0489">Methyltransferase</keyword>
<dbReference type="GO" id="GO:0032259">
    <property type="term" value="P:methylation"/>
    <property type="evidence" value="ECO:0007669"/>
    <property type="project" value="UniProtKB-KW"/>
</dbReference>
<reference evidence="6" key="1">
    <citation type="journal article" date="2023" name="Commun. Biol.">
        <title>Genome analysis of Parmales, the sister group of diatoms, reveals the evolutionary specialization of diatoms from phago-mixotrophs to photoautotrophs.</title>
        <authorList>
            <person name="Ban H."/>
            <person name="Sato S."/>
            <person name="Yoshikawa S."/>
            <person name="Yamada K."/>
            <person name="Nakamura Y."/>
            <person name="Ichinomiya M."/>
            <person name="Sato N."/>
            <person name="Blanc-Mathieu R."/>
            <person name="Endo H."/>
            <person name="Kuwata A."/>
            <person name="Ogata H."/>
        </authorList>
    </citation>
    <scope>NUCLEOTIDE SEQUENCE [LARGE SCALE GENOMIC DNA]</scope>
</reference>
<keyword evidence="3" id="KW-0808">Transferase</keyword>
<sequence>MWGRGLPPKTAFDNGEPSLALIQAMANIPSRQARALVPGAGRAYDAYYLATLGYDATAIDLSSTACAEANKWLEQQPPTSGTVTVVEGDFFKADLRAPFDLIWDCTFLCALDIAARAKWAQRTSELLHPDGDLLSLVFPITDSKPPDSGPPFPLTIPLVEGLLTDMEKTETYKMENGTHMPRMPHFGNAVVKFNKK</sequence>